<organism evidence="1 2">
    <name type="scientific">Alistipes senegalensis JC50</name>
    <dbReference type="NCBI Taxonomy" id="1033732"/>
    <lineage>
        <taxon>Bacteria</taxon>
        <taxon>Pseudomonadati</taxon>
        <taxon>Bacteroidota</taxon>
        <taxon>Bacteroidia</taxon>
        <taxon>Bacteroidales</taxon>
        <taxon>Rikenellaceae</taxon>
        <taxon>Alistipes</taxon>
    </lineage>
</organism>
<accession>A0ABY5V9K4</accession>
<dbReference type="Proteomes" id="UP001058267">
    <property type="component" value="Chromosome"/>
</dbReference>
<proteinExistence type="predicted"/>
<evidence type="ECO:0000313" key="2">
    <source>
        <dbReference type="Proteomes" id="UP001058267"/>
    </source>
</evidence>
<dbReference type="EMBL" id="CP102252">
    <property type="protein sequence ID" value="UWN66196.1"/>
    <property type="molecule type" value="Genomic_DNA"/>
</dbReference>
<protein>
    <submittedName>
        <fullName evidence="1">Uncharacterized protein</fullName>
    </submittedName>
</protein>
<dbReference type="RefSeq" id="WP_019152258.1">
    <property type="nucleotide sequence ID" value="NZ_CP102252.1"/>
</dbReference>
<sequence length="228" mass="25585">METKAAKIRLNNQTDFSFIEQFQESDDNGNQVPAPVPEDSVDFEIEFFADNGVRFKVSRKNGIYDHCEKLDDNRLCVYVPLSKCFLGSGWLCQKLWISSPGAFWNNAARNICIPSCPGIWLWNGPSDDVKTSAEIEAFIGTVYRGKDGSTPHIGENGNWWIGNTDTGSRAEPVHFGSREMFPETGYAGILYIDTANDRTYRWDEASAAYRCVGWGVNDDDEVVLTAQE</sequence>
<gene>
    <name evidence="1" type="ORF">NQ519_05005</name>
</gene>
<keyword evidence="2" id="KW-1185">Reference proteome</keyword>
<evidence type="ECO:0000313" key="1">
    <source>
        <dbReference type="EMBL" id="UWN66196.1"/>
    </source>
</evidence>
<dbReference type="Gene3D" id="2.60.120.220">
    <property type="entry name" value="Satellite virus coat domain"/>
    <property type="match status" value="1"/>
</dbReference>
<reference evidence="1" key="1">
    <citation type="journal article" date="2022" name="Cell">
        <title>Design, construction, and in vivo augmentation of a complex gut microbiome.</title>
        <authorList>
            <person name="Cheng A.G."/>
            <person name="Ho P.Y."/>
            <person name="Aranda-Diaz A."/>
            <person name="Jain S."/>
            <person name="Yu F.B."/>
            <person name="Meng X."/>
            <person name="Wang M."/>
            <person name="Iakiviak M."/>
            <person name="Nagashima K."/>
            <person name="Zhao A."/>
            <person name="Murugkar P."/>
            <person name="Patil A."/>
            <person name="Atabakhsh K."/>
            <person name="Weakley A."/>
            <person name="Yan J."/>
            <person name="Brumbaugh A.R."/>
            <person name="Higginbottom S."/>
            <person name="Dimas A."/>
            <person name="Shiver A.L."/>
            <person name="Deutschbauer A."/>
            <person name="Neff N."/>
            <person name="Sonnenburg J.L."/>
            <person name="Huang K.C."/>
            <person name="Fischbach M.A."/>
        </authorList>
    </citation>
    <scope>NUCLEOTIDE SEQUENCE</scope>
    <source>
        <strain evidence="1">JC50</strain>
    </source>
</reference>
<name>A0ABY5V9K4_9BACT</name>